<evidence type="ECO:0000313" key="2">
    <source>
        <dbReference type="Proteomes" id="UP000187283"/>
    </source>
</evidence>
<dbReference type="AlphaFoldDB" id="A0A1R1YH78"/>
<accession>A0A1R1YH78</accession>
<comment type="caution">
    <text evidence="1">The sequence shown here is derived from an EMBL/GenBank/DDBJ whole genome shotgun (WGS) entry which is preliminary data.</text>
</comment>
<protein>
    <submittedName>
        <fullName evidence="1">Uncharacterized protein</fullName>
    </submittedName>
</protein>
<keyword evidence="2" id="KW-1185">Reference proteome</keyword>
<sequence length="79" mass="9080">MVNFNTWYNIKAPHDTTDHGNLLKKSTRLNLLANSKSTPRKFKPYFLSTTPKKKTAYYCQYFAYCSKNFKSGSADSAQT</sequence>
<dbReference type="EMBL" id="LSSN01000050">
    <property type="protein sequence ID" value="OMJ26233.1"/>
    <property type="molecule type" value="Genomic_DNA"/>
</dbReference>
<evidence type="ECO:0000313" key="1">
    <source>
        <dbReference type="EMBL" id="OMJ26233.1"/>
    </source>
</evidence>
<gene>
    <name evidence="1" type="ORF">AYI70_g326</name>
</gene>
<reference evidence="1 2" key="1">
    <citation type="submission" date="2017-01" db="EMBL/GenBank/DDBJ databases">
        <authorList>
            <person name="Mah S.A."/>
            <person name="Swanson W.J."/>
            <person name="Moy G.W."/>
            <person name="Vacquier V.D."/>
        </authorList>
    </citation>
    <scope>NUCLEOTIDE SEQUENCE [LARGE SCALE GENOMIC DNA]</scope>
    <source>
        <strain evidence="1 2">GSMNP</strain>
    </source>
</reference>
<dbReference type="Proteomes" id="UP000187283">
    <property type="component" value="Unassembled WGS sequence"/>
</dbReference>
<name>A0A1R1YH78_9FUNG</name>
<organism evidence="1 2">
    <name type="scientific">Smittium culicis</name>
    <dbReference type="NCBI Taxonomy" id="133412"/>
    <lineage>
        <taxon>Eukaryota</taxon>
        <taxon>Fungi</taxon>
        <taxon>Fungi incertae sedis</taxon>
        <taxon>Zoopagomycota</taxon>
        <taxon>Kickxellomycotina</taxon>
        <taxon>Harpellomycetes</taxon>
        <taxon>Harpellales</taxon>
        <taxon>Legeriomycetaceae</taxon>
        <taxon>Smittium</taxon>
    </lineage>
</organism>
<proteinExistence type="predicted"/>